<dbReference type="Proteomes" id="UP000286288">
    <property type="component" value="Unassembled WGS sequence"/>
</dbReference>
<name>A0A415ETV9_ENTCA</name>
<sequence>MLVILKRNFKSHAILRAIIYVIFGIIIAINPAGFFNFIGYVLAGYLTLIGLINILEDFKSRKDSGHWGLGLFSGIFLLVLALVVLLFANTIASVLPILLGLSIISNGAFQLVLGLNTKSVAWIIYSVILVIGGALLLFNPFASLLILLQVFGYTLIAMGILEVIGYFMFRSQLNK</sequence>
<dbReference type="EMBL" id="QRMZ01000008">
    <property type="protein sequence ID" value="RHK06716.1"/>
    <property type="molecule type" value="Genomic_DNA"/>
</dbReference>
<dbReference type="Pfam" id="PF03729">
    <property type="entry name" value="DUF308"/>
    <property type="match status" value="2"/>
</dbReference>
<dbReference type="PANTHER" id="PTHR34989">
    <property type="entry name" value="PROTEIN HDED"/>
    <property type="match status" value="1"/>
</dbReference>
<evidence type="ECO:0000313" key="2">
    <source>
        <dbReference type="Proteomes" id="UP000286288"/>
    </source>
</evidence>
<accession>A0A415ETV9</accession>
<dbReference type="InterPro" id="IPR005325">
    <property type="entry name" value="DUF308_memb"/>
</dbReference>
<dbReference type="RefSeq" id="WP_016610926.1">
    <property type="nucleotide sequence ID" value="NZ_FOMP01000002.1"/>
</dbReference>
<dbReference type="GO" id="GO:0005886">
    <property type="term" value="C:plasma membrane"/>
    <property type="evidence" value="ECO:0007669"/>
    <property type="project" value="TreeGrafter"/>
</dbReference>
<organism evidence="1 2">
    <name type="scientific">Enterococcus casseliflavus</name>
    <name type="common">Enterococcus flavescens</name>
    <dbReference type="NCBI Taxonomy" id="37734"/>
    <lineage>
        <taxon>Bacteria</taxon>
        <taxon>Bacillati</taxon>
        <taxon>Bacillota</taxon>
        <taxon>Bacilli</taxon>
        <taxon>Lactobacillales</taxon>
        <taxon>Enterococcaceae</taxon>
        <taxon>Enterococcus</taxon>
    </lineage>
</organism>
<protein>
    <submittedName>
        <fullName evidence="1">Uncharacterized protein</fullName>
    </submittedName>
</protein>
<evidence type="ECO:0000313" key="1">
    <source>
        <dbReference type="EMBL" id="RHK06716.1"/>
    </source>
</evidence>
<reference evidence="1 2" key="1">
    <citation type="submission" date="2018-08" db="EMBL/GenBank/DDBJ databases">
        <title>A genome reference for cultivated species of the human gut microbiota.</title>
        <authorList>
            <person name="Zou Y."/>
            <person name="Xue W."/>
            <person name="Luo G."/>
        </authorList>
    </citation>
    <scope>NUCLEOTIDE SEQUENCE [LARGE SCALE GENOMIC DNA]</scope>
    <source>
        <strain evidence="1 2">AF48-16</strain>
    </source>
</reference>
<dbReference type="PANTHER" id="PTHR34989:SF1">
    <property type="entry name" value="PROTEIN HDED"/>
    <property type="match status" value="1"/>
</dbReference>
<comment type="caution">
    <text evidence="1">The sequence shown here is derived from an EMBL/GenBank/DDBJ whole genome shotgun (WGS) entry which is preliminary data.</text>
</comment>
<dbReference type="InterPro" id="IPR052712">
    <property type="entry name" value="Acid_resist_chaperone_HdeD"/>
</dbReference>
<proteinExistence type="predicted"/>
<dbReference type="AlphaFoldDB" id="A0A415ETV9"/>
<gene>
    <name evidence="1" type="ORF">DW084_07600</name>
</gene>